<gene>
    <name evidence="2" type="ORF">C1G86_1210</name>
    <name evidence="1" type="ORF">C1G87_1172</name>
</gene>
<dbReference type="Proteomes" id="UP000249146">
    <property type="component" value="Unassembled WGS sequence"/>
</dbReference>
<name>A0A328ENU0_9CHLR</name>
<sequence>MTELFCFGNTIYRFIAKSNFILHFKAIHLKFILAQMRFRPVVF</sequence>
<dbReference type="EMBL" id="QGLC01000011">
    <property type="protein sequence ID" value="RAL69183.1"/>
    <property type="molecule type" value="Genomic_DNA"/>
</dbReference>
<evidence type="ECO:0000313" key="1">
    <source>
        <dbReference type="EMBL" id="RAL69183.1"/>
    </source>
</evidence>
<protein>
    <submittedName>
        <fullName evidence="1">Uncharacterized protein</fullName>
    </submittedName>
</protein>
<proteinExistence type="predicted"/>
<reference evidence="3 4" key="1">
    <citation type="submission" date="2018-05" db="EMBL/GenBank/DDBJ databases">
        <title>Draft genome sequences of Dehalococcoides mccartyi strains RC and KS.</title>
        <authorList>
            <person name="Higgins S.A."/>
            <person name="Padilla-Crespo E."/>
            <person name="Loeffler F.E."/>
        </authorList>
    </citation>
    <scope>NUCLEOTIDE SEQUENCE [LARGE SCALE GENOMIC DNA]</scope>
    <source>
        <strain evidence="2 3">KS</strain>
        <strain evidence="1 4">RC</strain>
    </source>
</reference>
<dbReference type="EMBL" id="QGLD01000011">
    <property type="protein sequence ID" value="RAL70311.1"/>
    <property type="molecule type" value="Genomic_DNA"/>
</dbReference>
<dbReference type="Proteomes" id="UP000248786">
    <property type="component" value="Unassembled WGS sequence"/>
</dbReference>
<evidence type="ECO:0000313" key="2">
    <source>
        <dbReference type="EMBL" id="RAL70311.1"/>
    </source>
</evidence>
<organism evidence="1 4">
    <name type="scientific">Dehalococcoides mccartyi</name>
    <dbReference type="NCBI Taxonomy" id="61435"/>
    <lineage>
        <taxon>Bacteria</taxon>
        <taxon>Bacillati</taxon>
        <taxon>Chloroflexota</taxon>
        <taxon>Dehalococcoidia</taxon>
        <taxon>Dehalococcoidales</taxon>
        <taxon>Dehalococcoidaceae</taxon>
        <taxon>Dehalococcoides</taxon>
    </lineage>
</organism>
<evidence type="ECO:0000313" key="3">
    <source>
        <dbReference type="Proteomes" id="UP000248786"/>
    </source>
</evidence>
<dbReference type="AlphaFoldDB" id="A0A328ENU0"/>
<evidence type="ECO:0000313" key="4">
    <source>
        <dbReference type="Proteomes" id="UP000249146"/>
    </source>
</evidence>
<comment type="caution">
    <text evidence="1">The sequence shown here is derived from an EMBL/GenBank/DDBJ whole genome shotgun (WGS) entry which is preliminary data.</text>
</comment>
<accession>A0A328ENU0</accession>